<evidence type="ECO:0000256" key="2">
    <source>
        <dbReference type="ARBA" id="ARBA00022670"/>
    </source>
</evidence>
<dbReference type="InterPro" id="IPR002933">
    <property type="entry name" value="Peptidase_M20"/>
</dbReference>
<name>A0ABX6F0L8_KLUMA</name>
<reference evidence="8 9" key="1">
    <citation type="submission" date="2016-03" db="EMBL/GenBank/DDBJ databases">
        <title>How can Kluyveromyces marxianus grow so fast - potential evolutionary course in Saccharomyces Complex revealed by comparative genomics.</title>
        <authorList>
            <person name="Mo W."/>
            <person name="Lu W."/>
            <person name="Yang X."/>
            <person name="Qi J."/>
            <person name="Lv H."/>
        </authorList>
    </citation>
    <scope>NUCLEOTIDE SEQUENCE [LARGE SCALE GENOMIC DNA]</scope>
    <source>
        <strain evidence="8 9">FIM1</strain>
    </source>
</reference>
<feature type="compositionally biased region" description="Polar residues" evidence="6">
    <location>
        <begin position="57"/>
        <end position="67"/>
    </location>
</feature>
<dbReference type="SUPFAM" id="SSF53187">
    <property type="entry name" value="Zn-dependent exopeptidases"/>
    <property type="match status" value="1"/>
</dbReference>
<keyword evidence="5" id="KW-0862">Zinc</keyword>
<dbReference type="PANTHER" id="PTHR45962">
    <property type="entry name" value="N-FATTY-ACYL-AMINO ACID SYNTHASE/HYDROLASE PM20D1"/>
    <property type="match status" value="1"/>
</dbReference>
<dbReference type="InterPro" id="IPR047177">
    <property type="entry name" value="Pept_M20A"/>
</dbReference>
<dbReference type="Gene3D" id="3.40.630.10">
    <property type="entry name" value="Zn peptidases"/>
    <property type="match status" value="1"/>
</dbReference>
<evidence type="ECO:0000259" key="7">
    <source>
        <dbReference type="Pfam" id="PF07687"/>
    </source>
</evidence>
<dbReference type="PANTHER" id="PTHR45962:SF1">
    <property type="entry name" value="N-FATTY-ACYL-AMINO ACID SYNTHASE_HYDROLASE PM20D1"/>
    <property type="match status" value="1"/>
</dbReference>
<organism evidence="8 9">
    <name type="scientific">Kluyveromyces marxianus</name>
    <name type="common">Yeast</name>
    <name type="synonym">Candida kefyr</name>
    <dbReference type="NCBI Taxonomy" id="4911"/>
    <lineage>
        <taxon>Eukaryota</taxon>
        <taxon>Fungi</taxon>
        <taxon>Dikarya</taxon>
        <taxon>Ascomycota</taxon>
        <taxon>Saccharomycotina</taxon>
        <taxon>Saccharomycetes</taxon>
        <taxon>Saccharomycetales</taxon>
        <taxon>Saccharomycetaceae</taxon>
        <taxon>Kluyveromyces</taxon>
    </lineage>
</organism>
<protein>
    <submittedName>
        <fullName evidence="8">Carboxypeptidase S</fullName>
    </submittedName>
</protein>
<sequence>MALKDGIHAPDGTHKVKFLVLAILALSVASFHLGYQHLTEAHQQSSSVLGPKCDNPASVQPPSYKNGNGNGTVEVITYDPEYRVQAVEKLLGSVRIPTESFDTHLDPSEYPEQYKNFTRLHEYFRKTYPEVYKVLKVEKTKYEYSMVYIWEGSEPSLKPLVLAGHQDVVPVNAETLDQWEYPPYDGVYDGTNVYGRGVSDCKSVVNSVLESIELLIKEGVTPKRTLVLAFGFDEEVGGGYGAQTINEFLLEKFGPDGIYAIVDEGGNAVEKLDDTYFALPAVGEKGSINSVIQLNTKGGHSSAPPENTGIGIMADLIHTIESEPFEPYIDVSNPFLKYLYCMVEHTTKDDIGLPRDDIAKFEHDKDANKNVVEWVNGNTKFKWLAKTTQAADIFHSGIKVNALPELSTLFINHRINIGSTCQQTQDKIKKQVTAIAQKYGLGLTIKDEVIIQDNAGIGSFVYDTTECLEPAPITPTTGNPVWDTFAGTVRHILEDITYPGAKVVVAPSITTGNTDTAKYWNLTKNIFRYRFSIQNAVLEGHIHGVNETMPADSYLNMIAFYYEYIQNACQ</sequence>
<gene>
    <name evidence="8" type="primary">CPS1</name>
    <name evidence="8" type="ORF">FIM1_4283</name>
</gene>
<proteinExistence type="inferred from homology"/>
<evidence type="ECO:0000256" key="5">
    <source>
        <dbReference type="ARBA" id="ARBA00022833"/>
    </source>
</evidence>
<dbReference type="InterPro" id="IPR011650">
    <property type="entry name" value="Peptidase_M20_dimer"/>
</dbReference>
<feature type="domain" description="Peptidase M20 dimerisation" evidence="7">
    <location>
        <begin position="282"/>
        <end position="438"/>
    </location>
</feature>
<accession>A0ABX6F0L8</accession>
<dbReference type="GO" id="GO:0004180">
    <property type="term" value="F:carboxypeptidase activity"/>
    <property type="evidence" value="ECO:0007669"/>
    <property type="project" value="UniProtKB-KW"/>
</dbReference>
<dbReference type="Gene3D" id="1.10.150.900">
    <property type="match status" value="1"/>
</dbReference>
<dbReference type="InterPro" id="IPR017141">
    <property type="entry name" value="Pept_M20_carboxypep"/>
</dbReference>
<keyword evidence="4" id="KW-0378">Hydrolase</keyword>
<dbReference type="Gene3D" id="3.30.70.360">
    <property type="match status" value="1"/>
</dbReference>
<dbReference type="SUPFAM" id="SSF55031">
    <property type="entry name" value="Bacterial exopeptidase dimerisation domain"/>
    <property type="match status" value="1"/>
</dbReference>
<dbReference type="EMBL" id="CP015059">
    <property type="protein sequence ID" value="QGN17547.1"/>
    <property type="molecule type" value="Genomic_DNA"/>
</dbReference>
<keyword evidence="3" id="KW-0479">Metal-binding</keyword>
<evidence type="ECO:0000256" key="4">
    <source>
        <dbReference type="ARBA" id="ARBA00022801"/>
    </source>
</evidence>
<comment type="similarity">
    <text evidence="1">Belongs to the peptidase M20A family.</text>
</comment>
<keyword evidence="9" id="KW-1185">Reference proteome</keyword>
<evidence type="ECO:0000313" key="8">
    <source>
        <dbReference type="EMBL" id="QGN17547.1"/>
    </source>
</evidence>
<dbReference type="CDD" id="cd05674">
    <property type="entry name" value="M20_yscS"/>
    <property type="match status" value="1"/>
</dbReference>
<dbReference type="Pfam" id="PF01546">
    <property type="entry name" value="Peptidase_M20"/>
    <property type="match status" value="1"/>
</dbReference>
<dbReference type="Pfam" id="PF07687">
    <property type="entry name" value="M20_dimer"/>
    <property type="match status" value="1"/>
</dbReference>
<keyword evidence="2" id="KW-0645">Protease</keyword>
<evidence type="ECO:0000256" key="3">
    <source>
        <dbReference type="ARBA" id="ARBA00022723"/>
    </source>
</evidence>
<evidence type="ECO:0000313" key="9">
    <source>
        <dbReference type="Proteomes" id="UP000422736"/>
    </source>
</evidence>
<evidence type="ECO:0000256" key="6">
    <source>
        <dbReference type="SAM" id="MobiDB-lite"/>
    </source>
</evidence>
<keyword evidence="8" id="KW-0121">Carboxypeptidase</keyword>
<dbReference type="Proteomes" id="UP000422736">
    <property type="component" value="Chromosome 6"/>
</dbReference>
<dbReference type="InterPro" id="IPR036264">
    <property type="entry name" value="Bact_exopeptidase_dim_dom"/>
</dbReference>
<feature type="region of interest" description="Disordered" evidence="6">
    <location>
        <begin position="47"/>
        <end position="70"/>
    </location>
</feature>
<dbReference type="PIRSF" id="PIRSF037217">
    <property type="entry name" value="Carboxypeptidase_S"/>
    <property type="match status" value="1"/>
</dbReference>
<evidence type="ECO:0000256" key="1">
    <source>
        <dbReference type="ARBA" id="ARBA00006247"/>
    </source>
</evidence>